<dbReference type="EMBL" id="VSRR010009766">
    <property type="protein sequence ID" value="MPC50849.1"/>
    <property type="molecule type" value="Genomic_DNA"/>
</dbReference>
<sequence>MHSAIVAVSAHNHHGLHQKEHTSGHLVEAARTVYYKPLTFFCSSLIHLLLSPHSFFSSSSSSSFRESISCGHVKCHRMEGGQISSVFCRQQVNNRYPGGDTLGCALFSHVELIAASHCPS</sequence>
<reference evidence="1 2" key="1">
    <citation type="submission" date="2019-05" db="EMBL/GenBank/DDBJ databases">
        <title>Another draft genome of Portunus trituberculatus and its Hox gene families provides insights of decapod evolution.</title>
        <authorList>
            <person name="Jeong J.-H."/>
            <person name="Song I."/>
            <person name="Kim S."/>
            <person name="Choi T."/>
            <person name="Kim D."/>
            <person name="Ryu S."/>
            <person name="Kim W."/>
        </authorList>
    </citation>
    <scope>NUCLEOTIDE SEQUENCE [LARGE SCALE GENOMIC DNA]</scope>
    <source>
        <tissue evidence="1">Muscle</tissue>
    </source>
</reference>
<keyword evidence="2" id="KW-1185">Reference proteome</keyword>
<accession>A0A5B7G002</accession>
<organism evidence="1 2">
    <name type="scientific">Portunus trituberculatus</name>
    <name type="common">Swimming crab</name>
    <name type="synonym">Neptunus trituberculatus</name>
    <dbReference type="NCBI Taxonomy" id="210409"/>
    <lineage>
        <taxon>Eukaryota</taxon>
        <taxon>Metazoa</taxon>
        <taxon>Ecdysozoa</taxon>
        <taxon>Arthropoda</taxon>
        <taxon>Crustacea</taxon>
        <taxon>Multicrustacea</taxon>
        <taxon>Malacostraca</taxon>
        <taxon>Eumalacostraca</taxon>
        <taxon>Eucarida</taxon>
        <taxon>Decapoda</taxon>
        <taxon>Pleocyemata</taxon>
        <taxon>Brachyura</taxon>
        <taxon>Eubrachyura</taxon>
        <taxon>Portunoidea</taxon>
        <taxon>Portunidae</taxon>
        <taxon>Portuninae</taxon>
        <taxon>Portunus</taxon>
    </lineage>
</organism>
<proteinExistence type="predicted"/>
<evidence type="ECO:0000313" key="1">
    <source>
        <dbReference type="EMBL" id="MPC50849.1"/>
    </source>
</evidence>
<name>A0A5B7G002_PORTR</name>
<dbReference type="AlphaFoldDB" id="A0A5B7G002"/>
<protein>
    <submittedName>
        <fullName evidence="1">Uncharacterized protein</fullName>
    </submittedName>
</protein>
<evidence type="ECO:0000313" key="2">
    <source>
        <dbReference type="Proteomes" id="UP000324222"/>
    </source>
</evidence>
<gene>
    <name evidence="1" type="ORF">E2C01_044684</name>
</gene>
<comment type="caution">
    <text evidence="1">The sequence shown here is derived from an EMBL/GenBank/DDBJ whole genome shotgun (WGS) entry which is preliminary data.</text>
</comment>
<dbReference type="Proteomes" id="UP000324222">
    <property type="component" value="Unassembled WGS sequence"/>
</dbReference>